<evidence type="ECO:0000256" key="6">
    <source>
        <dbReference type="PIRSR" id="PIRSR000337-1"/>
    </source>
</evidence>
<dbReference type="NCBIfam" id="TIGR03860">
    <property type="entry name" value="FMN_nitrolo"/>
    <property type="match status" value="1"/>
</dbReference>
<dbReference type="InterPro" id="IPR011251">
    <property type="entry name" value="Luciferase-like_dom"/>
</dbReference>
<dbReference type="Pfam" id="PF00296">
    <property type="entry name" value="Bac_luciferase"/>
    <property type="match status" value="1"/>
</dbReference>
<evidence type="ECO:0000313" key="9">
    <source>
        <dbReference type="Proteomes" id="UP000220341"/>
    </source>
</evidence>
<dbReference type="Gene3D" id="3.20.20.30">
    <property type="entry name" value="Luciferase-like domain"/>
    <property type="match status" value="1"/>
</dbReference>
<dbReference type="InterPro" id="IPR051260">
    <property type="entry name" value="Diverse_substr_monoxygenases"/>
</dbReference>
<reference evidence="8 9" key="1">
    <citation type="submission" date="2017-09" db="EMBL/GenBank/DDBJ databases">
        <title>Large-scale bioinformatics analysis of Bacillus genomes uncovers conserved roles of natural products in bacterial physiology.</title>
        <authorList>
            <consortium name="Agbiome Team Llc"/>
            <person name="Bleich R.M."/>
            <person name="Kirk G.J."/>
            <person name="Santa Maria K.C."/>
            <person name="Allen S.E."/>
            <person name="Farag S."/>
            <person name="Shank E.A."/>
            <person name="Bowers A."/>
        </authorList>
    </citation>
    <scope>NUCLEOTIDE SEQUENCE [LARGE SCALE GENOMIC DNA]</scope>
    <source>
        <strain evidence="8 9">AFS003013</strain>
    </source>
</reference>
<proteinExistence type="inferred from homology"/>
<feature type="binding site" evidence="6">
    <location>
        <position position="59"/>
    </location>
    <ligand>
        <name>FMN</name>
        <dbReference type="ChEBI" id="CHEBI:58210"/>
    </ligand>
</feature>
<comment type="similarity">
    <text evidence="5">Belongs to the NtaA/SnaA/DszA monooxygenase family.</text>
</comment>
<dbReference type="InterPro" id="IPR036661">
    <property type="entry name" value="Luciferase-like_sf"/>
</dbReference>
<feature type="binding site" evidence="6">
    <location>
        <position position="231"/>
    </location>
    <ligand>
        <name>FMN</name>
        <dbReference type="ChEBI" id="CHEBI:58210"/>
    </ligand>
</feature>
<dbReference type="Proteomes" id="UP000220341">
    <property type="component" value="Unassembled WGS sequence"/>
</dbReference>
<gene>
    <name evidence="8" type="ORF">CN497_18120</name>
</gene>
<evidence type="ECO:0000313" key="8">
    <source>
        <dbReference type="EMBL" id="PES35711.1"/>
    </source>
</evidence>
<dbReference type="AlphaFoldDB" id="A0A2C1HZW0"/>
<dbReference type="RefSeq" id="WP_029324260.1">
    <property type="nucleotide sequence ID" value="NZ_CATKPS010000011.1"/>
</dbReference>
<keyword evidence="2 6" id="KW-0288">FMN</keyword>
<accession>A0A2C1HZW0</accession>
<dbReference type="SUPFAM" id="SSF51679">
    <property type="entry name" value="Bacterial luciferase-like"/>
    <property type="match status" value="1"/>
</dbReference>
<feature type="binding site" evidence="6">
    <location>
        <position position="155"/>
    </location>
    <ligand>
        <name>FMN</name>
        <dbReference type="ChEBI" id="CHEBI:58210"/>
    </ligand>
</feature>
<evidence type="ECO:0000256" key="4">
    <source>
        <dbReference type="ARBA" id="ARBA00023033"/>
    </source>
</evidence>
<feature type="domain" description="Luciferase-like" evidence="7">
    <location>
        <begin position="26"/>
        <end position="386"/>
    </location>
</feature>
<dbReference type="GO" id="GO:0016705">
    <property type="term" value="F:oxidoreductase activity, acting on paired donors, with incorporation or reduction of molecular oxygen"/>
    <property type="evidence" value="ECO:0007669"/>
    <property type="project" value="InterPro"/>
</dbReference>
<evidence type="ECO:0000256" key="5">
    <source>
        <dbReference type="ARBA" id="ARBA00033748"/>
    </source>
</evidence>
<dbReference type="PANTHER" id="PTHR30011">
    <property type="entry name" value="ALKANESULFONATE MONOOXYGENASE-RELATED"/>
    <property type="match status" value="1"/>
</dbReference>
<dbReference type="PANTHER" id="PTHR30011:SF16">
    <property type="entry name" value="C2H2 FINGER DOMAIN TRANSCRIPTION FACTOR (EUROFUNG)-RELATED"/>
    <property type="match status" value="1"/>
</dbReference>
<dbReference type="GO" id="GO:0004497">
    <property type="term" value="F:monooxygenase activity"/>
    <property type="evidence" value="ECO:0007669"/>
    <property type="project" value="UniProtKB-KW"/>
</dbReference>
<name>A0A2C1HZW0_PRIMG</name>
<sequence length="464" mass="52308">MTKKRIYLNAFEMNCAGHYSPGLWTHPDDRSSTYKDAEYWTHLAKVLEKGHFDAIFLADVLGTYDVYQGSRDPAVRQGAQLPVNDPAFLIPIMAQATKHLGFGLTVSTSYEHPYIFARRMSTLDHLTKGRIGWNIVTSYLNSAAVNTGLNQQTSHDERYEIADEYLEVVYKLWEGSWEDDAVSVDKINKVYTDPNKVHDIQHNGLYYKVPGAHLCEPSPQRTPVLFQAGASKKGRAFALKHAELMFISVPTASIAKNYVRKIREEAKISGRDPETVKVLSVFTPIIGLTEEAAKAKFHDYVQHTSYEGSLALLGGWTGINFDEYAPDEKIEYIQSDAIQSVIETFTKIDPNKQWTIREVADFVGIGGLGPVAVGTPAQIADEMEKWIDETDVDGFNIAYAVSPGTFEDFVEYVVPLLQERGLVRKEYESGSFRKNLFGYDQLPDHHPGRQYHHYFSKETATSKT</sequence>
<dbReference type="InterPro" id="IPR016215">
    <property type="entry name" value="NTA_MOA"/>
</dbReference>
<dbReference type="EMBL" id="NTYW01000020">
    <property type="protein sequence ID" value="PES35711.1"/>
    <property type="molecule type" value="Genomic_DNA"/>
</dbReference>
<keyword evidence="4 8" id="KW-0503">Monooxygenase</keyword>
<keyword evidence="1 6" id="KW-0285">Flavoprotein</keyword>
<comment type="caution">
    <text evidence="8">The sequence shown here is derived from an EMBL/GenBank/DDBJ whole genome shotgun (WGS) entry which is preliminary data.</text>
</comment>
<evidence type="ECO:0000256" key="2">
    <source>
        <dbReference type="ARBA" id="ARBA00022643"/>
    </source>
</evidence>
<evidence type="ECO:0000256" key="1">
    <source>
        <dbReference type="ARBA" id="ARBA00022630"/>
    </source>
</evidence>
<keyword evidence="3" id="KW-0560">Oxidoreductase</keyword>
<dbReference type="FunFam" id="3.20.20.30:FF:000008">
    <property type="entry name" value="Xenobiotic compound monooxygenase A subunit"/>
    <property type="match status" value="1"/>
</dbReference>
<evidence type="ECO:0000256" key="3">
    <source>
        <dbReference type="ARBA" id="ARBA00023002"/>
    </source>
</evidence>
<feature type="binding site" evidence="6">
    <location>
        <position position="159"/>
    </location>
    <ligand>
        <name>FMN</name>
        <dbReference type="ChEBI" id="CHEBI:58210"/>
    </ligand>
</feature>
<feature type="binding site" evidence="6">
    <location>
        <position position="105"/>
    </location>
    <ligand>
        <name>FMN</name>
        <dbReference type="ChEBI" id="CHEBI:58210"/>
    </ligand>
</feature>
<protein>
    <submittedName>
        <fullName evidence="8">FMN-dependent monooxygenase</fullName>
    </submittedName>
</protein>
<organism evidence="8 9">
    <name type="scientific">Priestia megaterium</name>
    <name type="common">Bacillus megaterium</name>
    <dbReference type="NCBI Taxonomy" id="1404"/>
    <lineage>
        <taxon>Bacteria</taxon>
        <taxon>Bacillati</taxon>
        <taxon>Bacillota</taxon>
        <taxon>Bacilli</taxon>
        <taxon>Bacillales</taxon>
        <taxon>Bacillaceae</taxon>
        <taxon>Priestia</taxon>
    </lineage>
</organism>
<dbReference type="PIRSF" id="PIRSF000337">
    <property type="entry name" value="NTA_MOA"/>
    <property type="match status" value="1"/>
</dbReference>
<evidence type="ECO:0000259" key="7">
    <source>
        <dbReference type="Pfam" id="PF00296"/>
    </source>
</evidence>